<protein>
    <recommendedName>
        <fullName evidence="1">Retrotransposon gag domain-containing protein</fullName>
    </recommendedName>
</protein>
<evidence type="ECO:0000313" key="3">
    <source>
        <dbReference type="RefSeq" id="XP_016700021.1"/>
    </source>
</evidence>
<organism evidence="2 3">
    <name type="scientific">Gossypium hirsutum</name>
    <name type="common">Upland cotton</name>
    <name type="synonym">Gossypium mexicanum</name>
    <dbReference type="NCBI Taxonomy" id="3635"/>
    <lineage>
        <taxon>Eukaryota</taxon>
        <taxon>Viridiplantae</taxon>
        <taxon>Streptophyta</taxon>
        <taxon>Embryophyta</taxon>
        <taxon>Tracheophyta</taxon>
        <taxon>Spermatophyta</taxon>
        <taxon>Magnoliopsida</taxon>
        <taxon>eudicotyledons</taxon>
        <taxon>Gunneridae</taxon>
        <taxon>Pentapetalae</taxon>
        <taxon>rosids</taxon>
        <taxon>malvids</taxon>
        <taxon>Malvales</taxon>
        <taxon>Malvaceae</taxon>
        <taxon>Malvoideae</taxon>
        <taxon>Gossypium</taxon>
    </lineage>
</organism>
<dbReference type="PANTHER" id="PTHR33223:SF10">
    <property type="entry name" value="AMINOTRANSFERASE-LIKE PLANT MOBILE DOMAIN-CONTAINING PROTEIN"/>
    <property type="match status" value="1"/>
</dbReference>
<feature type="domain" description="Retrotransposon gag" evidence="1">
    <location>
        <begin position="27"/>
        <end position="93"/>
    </location>
</feature>
<evidence type="ECO:0000259" key="1">
    <source>
        <dbReference type="Pfam" id="PF03732"/>
    </source>
</evidence>
<reference evidence="2" key="1">
    <citation type="journal article" date="2020" name="Nat. Genet.">
        <title>Genomic diversifications of five Gossypium allopolyploid species and their impact on cotton improvement.</title>
        <authorList>
            <person name="Chen Z.J."/>
            <person name="Sreedasyam A."/>
            <person name="Ando A."/>
            <person name="Song Q."/>
            <person name="De Santiago L.M."/>
            <person name="Hulse-Kemp A.M."/>
            <person name="Ding M."/>
            <person name="Ye W."/>
            <person name="Kirkbride R.C."/>
            <person name="Jenkins J."/>
            <person name="Plott C."/>
            <person name="Lovell J."/>
            <person name="Lin Y.M."/>
            <person name="Vaughn R."/>
            <person name="Liu B."/>
            <person name="Simpson S."/>
            <person name="Scheffler B.E."/>
            <person name="Wen L."/>
            <person name="Saski C.A."/>
            <person name="Grover C.E."/>
            <person name="Hu G."/>
            <person name="Conover J.L."/>
            <person name="Carlson J.W."/>
            <person name="Shu S."/>
            <person name="Boston L.B."/>
            <person name="Williams M."/>
            <person name="Peterson D.G."/>
            <person name="McGee K."/>
            <person name="Jones D.C."/>
            <person name="Wendel J.F."/>
            <person name="Stelly D.M."/>
            <person name="Grimwood J."/>
            <person name="Schmutz J."/>
        </authorList>
    </citation>
    <scope>NUCLEOTIDE SEQUENCE [LARGE SCALE GENOMIC DNA]</scope>
    <source>
        <strain evidence="2">cv. TM-1</strain>
    </source>
</reference>
<dbReference type="Pfam" id="PF03732">
    <property type="entry name" value="Retrotrans_gag"/>
    <property type="match status" value="1"/>
</dbReference>
<dbReference type="RefSeq" id="XP_016700021.1">
    <property type="nucleotide sequence ID" value="XM_016844532.1"/>
</dbReference>
<sequence>MRDSRAYLIQYNDYMNVFAASDFAKCKAFSTMLKGNAKDWYLSLPQGSIRSFSQLGQMFLGQFRAYRTIMSTVMGLMPVKQKEYLYERAHKFVEAEEIKRNERNKEHNHKMSHLGRLKELNQSARGGTSPKVKSLGILFAPSPMRHKPKRLDLRDRCVFHDDRGHKTEDYFSLKDAIE</sequence>
<dbReference type="AlphaFoldDB" id="A0A1U8KBZ4"/>
<accession>A0A1U8KBZ4</accession>
<dbReference type="OrthoDB" id="1737504at2759"/>
<dbReference type="PANTHER" id="PTHR33223">
    <property type="entry name" value="CCHC-TYPE DOMAIN-CONTAINING PROTEIN"/>
    <property type="match status" value="1"/>
</dbReference>
<reference evidence="3" key="2">
    <citation type="submission" date="2025-08" db="UniProtKB">
        <authorList>
            <consortium name="RefSeq"/>
        </authorList>
    </citation>
    <scope>IDENTIFICATION</scope>
</reference>
<dbReference type="InterPro" id="IPR005162">
    <property type="entry name" value="Retrotrans_gag_dom"/>
</dbReference>
<dbReference type="GeneID" id="107915371"/>
<gene>
    <name evidence="3" type="primary">LOC107915371</name>
</gene>
<dbReference type="PaxDb" id="3635-A0A1U8KBZ4"/>
<proteinExistence type="predicted"/>
<dbReference type="KEGG" id="ghi:107915371"/>
<dbReference type="Proteomes" id="UP000818029">
    <property type="component" value="Chromosome D10"/>
</dbReference>
<evidence type="ECO:0000313" key="2">
    <source>
        <dbReference type="Proteomes" id="UP000818029"/>
    </source>
</evidence>
<name>A0A1U8KBZ4_GOSHI</name>
<keyword evidence="2" id="KW-1185">Reference proteome</keyword>